<dbReference type="RefSeq" id="WP_218778167.1">
    <property type="nucleotide sequence ID" value="NZ_NBTZ01000041.1"/>
</dbReference>
<keyword evidence="5 6" id="KW-0472">Membrane</keyword>
<keyword evidence="3 6" id="KW-0812">Transmembrane</keyword>
<feature type="transmembrane region" description="Helical" evidence="6">
    <location>
        <begin position="270"/>
        <end position="291"/>
    </location>
</feature>
<evidence type="ECO:0000313" key="8">
    <source>
        <dbReference type="EMBL" id="OTP76155.1"/>
    </source>
</evidence>
<protein>
    <submittedName>
        <fullName evidence="8">Permease of the drug/metabolite transporter (DMT) superfamily</fullName>
    </submittedName>
</protein>
<feature type="domain" description="EamA" evidence="7">
    <location>
        <begin position="68"/>
        <end position="194"/>
    </location>
</feature>
<evidence type="ECO:0000256" key="3">
    <source>
        <dbReference type="ARBA" id="ARBA00022692"/>
    </source>
</evidence>
<evidence type="ECO:0000256" key="6">
    <source>
        <dbReference type="SAM" id="Phobius"/>
    </source>
</evidence>
<dbReference type="EMBL" id="NBTZ01000041">
    <property type="protein sequence ID" value="OTP76155.1"/>
    <property type="molecule type" value="Genomic_DNA"/>
</dbReference>
<feature type="transmembrane region" description="Helical" evidence="6">
    <location>
        <begin position="63"/>
        <end position="83"/>
    </location>
</feature>
<dbReference type="Proteomes" id="UP000195221">
    <property type="component" value="Unassembled WGS sequence"/>
</dbReference>
<proteinExistence type="inferred from homology"/>
<feature type="transmembrane region" description="Helical" evidence="6">
    <location>
        <begin position="204"/>
        <end position="227"/>
    </location>
</feature>
<accession>A0A242MXN7</accession>
<evidence type="ECO:0000256" key="4">
    <source>
        <dbReference type="ARBA" id="ARBA00022989"/>
    </source>
</evidence>
<evidence type="ECO:0000259" key="7">
    <source>
        <dbReference type="Pfam" id="PF00892"/>
    </source>
</evidence>
<comment type="similarity">
    <text evidence="2">Belongs to the EamA transporter family.</text>
</comment>
<gene>
    <name evidence="8" type="ORF">PAMC26577_11690</name>
</gene>
<dbReference type="GO" id="GO:0016020">
    <property type="term" value="C:membrane"/>
    <property type="evidence" value="ECO:0007669"/>
    <property type="project" value="UniProtKB-SubCell"/>
</dbReference>
<evidence type="ECO:0000256" key="1">
    <source>
        <dbReference type="ARBA" id="ARBA00004141"/>
    </source>
</evidence>
<dbReference type="InterPro" id="IPR037185">
    <property type="entry name" value="EmrE-like"/>
</dbReference>
<feature type="transmembrane region" description="Helical" evidence="6">
    <location>
        <begin position="149"/>
        <end position="170"/>
    </location>
</feature>
<feature type="domain" description="EamA" evidence="7">
    <location>
        <begin position="211"/>
        <end position="341"/>
    </location>
</feature>
<evidence type="ECO:0000313" key="9">
    <source>
        <dbReference type="Proteomes" id="UP000195221"/>
    </source>
</evidence>
<comment type="caution">
    <text evidence="8">The sequence shown here is derived from an EMBL/GenBank/DDBJ whole genome shotgun (WGS) entry which is preliminary data.</text>
</comment>
<name>A0A242MXN7_CABSO</name>
<dbReference type="PANTHER" id="PTHR32322">
    <property type="entry name" value="INNER MEMBRANE TRANSPORTER"/>
    <property type="match status" value="1"/>
</dbReference>
<keyword evidence="4 6" id="KW-1133">Transmembrane helix</keyword>
<evidence type="ECO:0000256" key="5">
    <source>
        <dbReference type="ARBA" id="ARBA00023136"/>
    </source>
</evidence>
<dbReference type="PANTHER" id="PTHR32322:SF2">
    <property type="entry name" value="EAMA DOMAIN-CONTAINING PROTEIN"/>
    <property type="match status" value="1"/>
</dbReference>
<feature type="transmembrane region" description="Helical" evidence="6">
    <location>
        <begin position="303"/>
        <end position="320"/>
    </location>
</feature>
<organism evidence="8 9">
    <name type="scientific">Caballeronia sordidicola</name>
    <name type="common">Burkholderia sordidicola</name>
    <dbReference type="NCBI Taxonomy" id="196367"/>
    <lineage>
        <taxon>Bacteria</taxon>
        <taxon>Pseudomonadati</taxon>
        <taxon>Pseudomonadota</taxon>
        <taxon>Betaproteobacteria</taxon>
        <taxon>Burkholderiales</taxon>
        <taxon>Burkholderiaceae</taxon>
        <taxon>Caballeronia</taxon>
    </lineage>
</organism>
<dbReference type="InterPro" id="IPR000620">
    <property type="entry name" value="EamA_dom"/>
</dbReference>
<evidence type="ECO:0000256" key="2">
    <source>
        <dbReference type="ARBA" id="ARBA00007362"/>
    </source>
</evidence>
<feature type="transmembrane region" description="Helical" evidence="6">
    <location>
        <begin position="89"/>
        <end position="110"/>
    </location>
</feature>
<reference evidence="8 9" key="1">
    <citation type="submission" date="2017-03" db="EMBL/GenBank/DDBJ databases">
        <title>Genome analysis of strain PAMC 26577.</title>
        <authorList>
            <person name="Oh H.-M."/>
            <person name="Yang J.-A."/>
        </authorList>
    </citation>
    <scope>NUCLEOTIDE SEQUENCE [LARGE SCALE GENOMIC DNA]</scope>
    <source>
        <strain evidence="8 9">PAMC 26577</strain>
    </source>
</reference>
<dbReference type="AlphaFoldDB" id="A0A242MXN7"/>
<feature type="transmembrane region" description="Helical" evidence="6">
    <location>
        <begin position="326"/>
        <end position="344"/>
    </location>
</feature>
<dbReference type="InterPro" id="IPR050638">
    <property type="entry name" value="AA-Vitamin_Transporters"/>
</dbReference>
<dbReference type="Pfam" id="PF00892">
    <property type="entry name" value="EamA"/>
    <property type="match status" value="2"/>
</dbReference>
<dbReference type="SUPFAM" id="SSF103481">
    <property type="entry name" value="Multidrug resistance efflux transporter EmrE"/>
    <property type="match status" value="2"/>
</dbReference>
<feature type="transmembrane region" description="Helical" evidence="6">
    <location>
        <begin position="122"/>
        <end position="143"/>
    </location>
</feature>
<feature type="transmembrane region" description="Helical" evidence="6">
    <location>
        <begin position="179"/>
        <end position="198"/>
    </location>
</feature>
<sequence>MIRRRIPICFIRAYIRNAMTSYIGGLFVEQFVTRYSGPLHRNLKGQRERFCAPNRSSYDMLNVVGPVIFVLMWSTGLVVARAIMSHASLGTFLFVRMMLSAGLLGGIALLMKEKWPSPKQLLLHLSAGALLHGVYLCAAYWTVARGMPAGIMSLMGSMQPLVTAAALFFIDREVPPTRTLAGLATAFAGVVCVLAPALSNNGYGHIGVSNIVAAITAVIGMTAGTIIQRGRLSSDGVRVSGSIQNAGGAMVALVGMFFGSFGRWDNLPIVWFSLIWSVVGLSVGAVLLLIWMVRSQGAAKMSTLLLAVPALAAAEAWFIFGEKLTFVQIIGFVLAVSGVVVARGKAKALPQQRVQVKKLGNA</sequence>
<comment type="subcellular location">
    <subcellularLocation>
        <location evidence="1">Membrane</location>
        <topology evidence="1">Multi-pass membrane protein</topology>
    </subcellularLocation>
</comment>